<protein>
    <submittedName>
        <fullName evidence="2">Uncharacterized protein</fullName>
    </submittedName>
</protein>
<gene>
    <name evidence="2" type="ORF">NDES1114_LOCUS12131</name>
</gene>
<dbReference type="AlphaFoldDB" id="A0A7S1LQD7"/>
<name>A0A7S1LQD7_NEODS</name>
<reference evidence="2" key="1">
    <citation type="submission" date="2021-01" db="EMBL/GenBank/DDBJ databases">
        <authorList>
            <person name="Corre E."/>
            <person name="Pelletier E."/>
            <person name="Niang G."/>
            <person name="Scheremetjew M."/>
            <person name="Finn R."/>
            <person name="Kale V."/>
            <person name="Holt S."/>
            <person name="Cochrane G."/>
            <person name="Meng A."/>
            <person name="Brown T."/>
            <person name="Cohen L."/>
        </authorList>
    </citation>
    <scope>NUCLEOTIDE SEQUENCE</scope>
    <source>
        <strain evidence="2">CCAP 1951/1</strain>
    </source>
</reference>
<evidence type="ECO:0000256" key="1">
    <source>
        <dbReference type="SAM" id="MobiDB-lite"/>
    </source>
</evidence>
<feature type="region of interest" description="Disordered" evidence="1">
    <location>
        <begin position="111"/>
        <end position="150"/>
    </location>
</feature>
<proteinExistence type="predicted"/>
<evidence type="ECO:0000313" key="2">
    <source>
        <dbReference type="EMBL" id="CAD9110888.1"/>
    </source>
</evidence>
<accession>A0A7S1LQD7</accession>
<dbReference type="EMBL" id="HBGF01018394">
    <property type="protein sequence ID" value="CAD9110888.1"/>
    <property type="molecule type" value="Transcribed_RNA"/>
</dbReference>
<organism evidence="2">
    <name type="scientific">Neobodo designis</name>
    <name type="common">Flagellated protozoan</name>
    <name type="synonym">Bodo designis</name>
    <dbReference type="NCBI Taxonomy" id="312471"/>
    <lineage>
        <taxon>Eukaryota</taxon>
        <taxon>Discoba</taxon>
        <taxon>Euglenozoa</taxon>
        <taxon>Kinetoplastea</taxon>
        <taxon>Metakinetoplastina</taxon>
        <taxon>Neobodonida</taxon>
        <taxon>Neobodo</taxon>
    </lineage>
</organism>
<sequence>MSFNTEEFNVKAKAFSARTVEQRVDLEKCLESKANDDINFVCAKEKERYLNAVAQTFCKNEYDFAVRCQKDHPDRWASACFTQNTNFGKCADATLRRLYIFNLENNKKNPAALDGGGSGRNAPYSSAKKPTEAAGSGADGEPRKKWLGLF</sequence>